<dbReference type="Pfam" id="PF00728">
    <property type="entry name" value="Glyco_hydro_20"/>
    <property type="match status" value="1"/>
</dbReference>
<organism evidence="6 7">
    <name type="scientific">Persicobacter psychrovividus</name>
    <dbReference type="NCBI Taxonomy" id="387638"/>
    <lineage>
        <taxon>Bacteria</taxon>
        <taxon>Pseudomonadati</taxon>
        <taxon>Bacteroidota</taxon>
        <taxon>Cytophagia</taxon>
        <taxon>Cytophagales</taxon>
        <taxon>Persicobacteraceae</taxon>
        <taxon>Persicobacter</taxon>
    </lineage>
</organism>
<evidence type="ECO:0000256" key="1">
    <source>
        <dbReference type="ARBA" id="ARBA00006285"/>
    </source>
</evidence>
<name>A0ABM7VL96_9BACT</name>
<dbReference type="Gene3D" id="3.20.20.80">
    <property type="entry name" value="Glycosidases"/>
    <property type="match status" value="1"/>
</dbReference>
<dbReference type="InterPro" id="IPR015882">
    <property type="entry name" value="HEX_bac_N"/>
</dbReference>
<proteinExistence type="inferred from homology"/>
<evidence type="ECO:0000256" key="2">
    <source>
        <dbReference type="ARBA" id="ARBA00022801"/>
    </source>
</evidence>
<evidence type="ECO:0000313" key="7">
    <source>
        <dbReference type="Proteomes" id="UP001354989"/>
    </source>
</evidence>
<dbReference type="InterPro" id="IPR015883">
    <property type="entry name" value="Glyco_hydro_20_cat"/>
</dbReference>
<dbReference type="RefSeq" id="WP_338398911.1">
    <property type="nucleotide sequence ID" value="NZ_AP025295.1"/>
</dbReference>
<dbReference type="PANTHER" id="PTHR22600">
    <property type="entry name" value="BETA-HEXOSAMINIDASE"/>
    <property type="match status" value="1"/>
</dbReference>
<keyword evidence="7" id="KW-1185">Reference proteome</keyword>
<geneLocation type="plasmid" evidence="6 7">
    <name>pPP3</name>
</geneLocation>
<protein>
    <recommendedName>
        <fullName evidence="8">Beta-N-acetylhexosaminidase</fullName>
    </recommendedName>
</protein>
<dbReference type="InterPro" id="IPR017853">
    <property type="entry name" value="GH"/>
</dbReference>
<dbReference type="Proteomes" id="UP001354989">
    <property type="component" value="Plasmid pPP3"/>
</dbReference>
<feature type="domain" description="Glycoside hydrolase family 20 catalytic" evidence="4">
    <location>
        <begin position="161"/>
        <end position="479"/>
    </location>
</feature>
<dbReference type="PRINTS" id="PR00738">
    <property type="entry name" value="GLHYDRLASE20"/>
</dbReference>
<evidence type="ECO:0008006" key="8">
    <source>
        <dbReference type="Google" id="ProtNLM"/>
    </source>
</evidence>
<reference evidence="6 7" key="1">
    <citation type="submission" date="2021-12" db="EMBL/GenBank/DDBJ databases">
        <title>Genome sequencing of bacteria with rrn-lacking chromosome and rrn-plasmid.</title>
        <authorList>
            <person name="Anda M."/>
            <person name="Iwasaki W."/>
        </authorList>
    </citation>
    <scope>NUCLEOTIDE SEQUENCE [LARGE SCALE GENOMIC DNA]</scope>
    <source>
        <strain evidence="6 7">NBRC 101262</strain>
        <plasmid evidence="6 7">pPP3</plasmid>
    </source>
</reference>
<dbReference type="Pfam" id="PF02838">
    <property type="entry name" value="Glyco_hydro_20b"/>
    <property type="match status" value="1"/>
</dbReference>
<dbReference type="InterPro" id="IPR029018">
    <property type="entry name" value="Hex-like_dom2"/>
</dbReference>
<accession>A0ABM7VL96</accession>
<keyword evidence="2" id="KW-0378">Hydrolase</keyword>
<feature type="domain" description="Beta-hexosaminidase bacterial type N-terminal" evidence="5">
    <location>
        <begin position="26"/>
        <end position="158"/>
    </location>
</feature>
<evidence type="ECO:0000313" key="6">
    <source>
        <dbReference type="EMBL" id="BDD01744.1"/>
    </source>
</evidence>
<dbReference type="InterPro" id="IPR025705">
    <property type="entry name" value="Beta_hexosaminidase_sua/sub"/>
</dbReference>
<dbReference type="PANTHER" id="PTHR22600:SF21">
    <property type="entry name" value="BETA-HEXOSAMINIDASE A"/>
    <property type="match status" value="1"/>
</dbReference>
<keyword evidence="6" id="KW-0614">Plasmid</keyword>
<evidence type="ECO:0000259" key="4">
    <source>
        <dbReference type="Pfam" id="PF00728"/>
    </source>
</evidence>
<dbReference type="SUPFAM" id="SSF51445">
    <property type="entry name" value="(Trans)glycosidases"/>
    <property type="match status" value="1"/>
</dbReference>
<dbReference type="Gene3D" id="3.30.379.10">
    <property type="entry name" value="Chitobiase/beta-hexosaminidase domain 2-like"/>
    <property type="match status" value="1"/>
</dbReference>
<dbReference type="EMBL" id="AP025295">
    <property type="protein sequence ID" value="BDD01744.1"/>
    <property type="molecule type" value="Genomic_DNA"/>
</dbReference>
<sequence length="686" mass="77083">MRQFFLLLLLIALVPYIGLSKNAPVDVMPLPQSVKIDQGQYRLEQSFKIAINGGGERLSKATTHFLRGLDHRTGLWFPQQFVRQATADAAFPMQVNVQRTGTLEVGEDESYTLEITPSKVILTAPTDLGAMHGLTTLSQLVKSDANGYYFQAMTVEDAPRFVWRGLMIDAARHFMPMDVIKRNIDGMAFVKMNVMHFHLSDNQAWRIESKKFPQLTAKASDGEFYTQQQIKEIIQYAADRGIRVMPEFDVPGHATAILEAFPSLGSDQNATAYQREVNAGIFDPTLDPTNKATYKFLNTLFTEMAALFPDPYFHIGGDENEGHHWTHNPSIQAFMAKNNIKDNHALQAYFNLKVEKILQKNNKKMMGWEEIQNPEIPTTAVIHSWRGENEGKGPGESLVTAVQAGYPTVLSNGFYLDLLFSAEDHYNTYVMPKQLTSQKEKDLILGGEATMWSELVTATTQESRVWPRTAAVAERLWSAADVRDVRDMYRRLDIVSHQLEIEGLQHIKSREGIIRLLANGQETNALHTLVRVSEPMKGYTRNPMGTMYNSYFSFQKFADACAADAPDALKFKFLVQDFKAGKLDKLQDIKDMLQLWQANDAKLQQVIAHSPMLKEVSGLSAQLSEVATIGLQGIDPEFERSADWLNQAAKTLHHARQQGGRCELQVINPIAQLIGLSEQQISEVAG</sequence>
<dbReference type="SUPFAM" id="SSF55545">
    <property type="entry name" value="beta-N-acetylhexosaminidase-like domain"/>
    <property type="match status" value="1"/>
</dbReference>
<evidence type="ECO:0000256" key="3">
    <source>
        <dbReference type="ARBA" id="ARBA00023295"/>
    </source>
</evidence>
<keyword evidence="3" id="KW-0326">Glycosidase</keyword>
<gene>
    <name evidence="6" type="ORF">PEPS_40240</name>
</gene>
<evidence type="ECO:0000259" key="5">
    <source>
        <dbReference type="Pfam" id="PF02838"/>
    </source>
</evidence>
<comment type="similarity">
    <text evidence="1">Belongs to the glycosyl hydrolase 20 family.</text>
</comment>